<dbReference type="RefSeq" id="WP_065486670.1">
    <property type="nucleotide sequence ID" value="NZ_CP015353.1"/>
</dbReference>
<dbReference type="AlphaFoldDB" id="A0A9W3SIG7"/>
<name>A0A9W3SIG7_BACTU</name>
<organism evidence="2 3">
    <name type="scientific">Bacillus thuringiensis</name>
    <dbReference type="NCBI Taxonomy" id="1428"/>
    <lineage>
        <taxon>Bacteria</taxon>
        <taxon>Bacillati</taxon>
        <taxon>Bacillota</taxon>
        <taxon>Bacilli</taxon>
        <taxon>Bacillales</taxon>
        <taxon>Bacillaceae</taxon>
        <taxon>Bacillus</taxon>
        <taxon>Bacillus cereus group</taxon>
    </lineage>
</organism>
<dbReference type="Proteomes" id="UP000092743">
    <property type="component" value="Plasmid p120510"/>
</dbReference>
<dbReference type="EMBL" id="CP015353">
    <property type="protein sequence ID" value="ANS52058.1"/>
    <property type="molecule type" value="Genomic_DNA"/>
</dbReference>
<accession>A0A9W3SIG7</accession>
<keyword evidence="1" id="KW-0175">Coiled coil</keyword>
<protein>
    <submittedName>
        <fullName evidence="2">Uncharacterized protein</fullName>
    </submittedName>
</protein>
<evidence type="ECO:0000313" key="3">
    <source>
        <dbReference type="Proteomes" id="UP000092743"/>
    </source>
</evidence>
<sequence>MLKKQEILAVYQKGPQAICDFVHQLESQIQNLKERIEELENRSKKTLQMVFVSLLQKVCENHPSVKPVASWATKDIHFI</sequence>
<gene>
    <name evidence="2" type="ORF">BT246_67660</name>
</gene>
<feature type="coiled-coil region" evidence="1">
    <location>
        <begin position="22"/>
        <end position="49"/>
    </location>
</feature>
<proteinExistence type="predicted"/>
<keyword evidence="2" id="KW-0614">Plasmid</keyword>
<geneLocation type="plasmid" evidence="2 3">
    <name>p120510</name>
</geneLocation>
<evidence type="ECO:0000313" key="2">
    <source>
        <dbReference type="EMBL" id="ANS52058.1"/>
    </source>
</evidence>
<reference evidence="2 3" key="1">
    <citation type="submission" date="2016-04" db="EMBL/GenBank/DDBJ databases">
        <title>High quality genome of the nematocidal Bacillus thuringiensis MYBT18246.</title>
        <authorList>
            <person name="Hollensteiner J."/>
            <person name="Poehlein A."/>
            <person name="Sproeer C."/>
            <person name="Bunk B."/>
            <person name="Rosenstiel P."/>
            <person name="Schulenburg H."/>
            <person name="Liesegang H."/>
        </authorList>
    </citation>
    <scope>NUCLEOTIDE SEQUENCE [LARGE SCALE GENOMIC DNA]</scope>
    <source>
        <strain evidence="2 3">MYBT18246</strain>
        <plasmid evidence="2 3">p120510</plasmid>
    </source>
</reference>
<evidence type="ECO:0000256" key="1">
    <source>
        <dbReference type="SAM" id="Coils"/>
    </source>
</evidence>